<proteinExistence type="inferred from homology"/>
<dbReference type="OMA" id="KPWAKVD"/>
<dbReference type="RefSeq" id="XP_004338801.1">
    <property type="nucleotide sequence ID" value="XM_004338753.1"/>
</dbReference>
<dbReference type="GO" id="GO:0032259">
    <property type="term" value="P:methylation"/>
    <property type="evidence" value="ECO:0007669"/>
    <property type="project" value="UniProtKB-KW"/>
</dbReference>
<evidence type="ECO:0000256" key="1">
    <source>
        <dbReference type="ARBA" id="ARBA00023604"/>
    </source>
</evidence>
<evidence type="ECO:0000313" key="3">
    <source>
        <dbReference type="Proteomes" id="UP000011083"/>
    </source>
</evidence>
<dbReference type="Proteomes" id="UP000011083">
    <property type="component" value="Unassembled WGS sequence"/>
</dbReference>
<dbReference type="NCBIfam" id="NF041278">
    <property type="entry name" value="CmcJ_NvfI_EfuI"/>
    <property type="match status" value="1"/>
</dbReference>
<dbReference type="OrthoDB" id="412788at2759"/>
<dbReference type="GO" id="GO:0008168">
    <property type="term" value="F:methyltransferase activity"/>
    <property type="evidence" value="ECO:0007669"/>
    <property type="project" value="UniProtKB-KW"/>
</dbReference>
<accession>L8GW03</accession>
<keyword evidence="2" id="KW-0489">Methyltransferase</keyword>
<comment type="similarity">
    <text evidence="1">Belongs to the asaB hydroxylase/desaturase family.</text>
</comment>
<dbReference type="PANTHER" id="PTHR34598:SF3">
    <property type="entry name" value="OXIDOREDUCTASE AN1597"/>
    <property type="match status" value="1"/>
</dbReference>
<dbReference type="KEGG" id="acan:ACA1_382880"/>
<organism evidence="2 3">
    <name type="scientific">Acanthamoeba castellanii (strain ATCC 30010 / Neff)</name>
    <dbReference type="NCBI Taxonomy" id="1257118"/>
    <lineage>
        <taxon>Eukaryota</taxon>
        <taxon>Amoebozoa</taxon>
        <taxon>Discosea</taxon>
        <taxon>Longamoebia</taxon>
        <taxon>Centramoebida</taxon>
        <taxon>Acanthamoebidae</taxon>
        <taxon>Acanthamoeba</taxon>
    </lineage>
</organism>
<evidence type="ECO:0000313" key="2">
    <source>
        <dbReference type="EMBL" id="ELR16788.1"/>
    </source>
</evidence>
<name>L8GW03_ACACF</name>
<dbReference type="STRING" id="1257118.L8GW03"/>
<dbReference type="PANTHER" id="PTHR34598">
    <property type="entry name" value="BLL6449 PROTEIN"/>
    <property type="match status" value="1"/>
</dbReference>
<sequence>MATIPTPSLPFVETKLNFLPPTDAKPFVLVDPAANPSLPRTNFEEEWVPARVYNARPLLEQGSADEKPTLDREGFTLEPHNTHVKDFYDDAHVQEHYYPEVIELVKAITGASDVQVFDHTVRAPKEKGRREAVHRVHNDYTVKSGPQRVKDLTSDPEKLATRLNNRFAFINVWRSISASPVEELPLAVSDARTIKREDFVATDLVYSDRTGEVYSVRHQPDQQYYYFPHMHKNEALLLKVYDSVDDGETARFVAHTAFRDPTSPADPKPRESIEVRTIAFFAPSSPTIEHQ</sequence>
<dbReference type="GO" id="GO:0016491">
    <property type="term" value="F:oxidoreductase activity"/>
    <property type="evidence" value="ECO:0007669"/>
    <property type="project" value="InterPro"/>
</dbReference>
<protein>
    <submittedName>
        <fullName evidence="2">Methyltransferase</fullName>
    </submittedName>
</protein>
<dbReference type="InterPro" id="IPR044053">
    <property type="entry name" value="AsaB-like"/>
</dbReference>
<dbReference type="AlphaFoldDB" id="L8GW03"/>
<keyword evidence="2" id="KW-0808">Transferase</keyword>
<dbReference type="VEuPathDB" id="AmoebaDB:ACA1_382880"/>
<dbReference type="GeneID" id="14917494"/>
<reference evidence="2 3" key="1">
    <citation type="journal article" date="2013" name="Genome Biol.">
        <title>Genome of Acanthamoeba castellanii highlights extensive lateral gene transfer and early evolution of tyrosine kinase signaling.</title>
        <authorList>
            <person name="Clarke M."/>
            <person name="Lohan A.J."/>
            <person name="Liu B."/>
            <person name="Lagkouvardos I."/>
            <person name="Roy S."/>
            <person name="Zafar N."/>
            <person name="Bertelli C."/>
            <person name="Schilde C."/>
            <person name="Kianianmomeni A."/>
            <person name="Burglin T.R."/>
            <person name="Frech C."/>
            <person name="Turcotte B."/>
            <person name="Kopec K.O."/>
            <person name="Synnott J.M."/>
            <person name="Choo C."/>
            <person name="Paponov I."/>
            <person name="Finkler A."/>
            <person name="Soon Heng Tan C."/>
            <person name="Hutchins A.P."/>
            <person name="Weinmeier T."/>
            <person name="Rattei T."/>
            <person name="Chu J.S."/>
            <person name="Gimenez G."/>
            <person name="Irimia M."/>
            <person name="Rigden D.J."/>
            <person name="Fitzpatrick D.A."/>
            <person name="Lorenzo-Morales J."/>
            <person name="Bateman A."/>
            <person name="Chiu C.H."/>
            <person name="Tang P."/>
            <person name="Hegemann P."/>
            <person name="Fromm H."/>
            <person name="Raoult D."/>
            <person name="Greub G."/>
            <person name="Miranda-Saavedra D."/>
            <person name="Chen N."/>
            <person name="Nash P."/>
            <person name="Ginger M.L."/>
            <person name="Horn M."/>
            <person name="Schaap P."/>
            <person name="Caler L."/>
            <person name="Loftus B."/>
        </authorList>
    </citation>
    <scope>NUCLEOTIDE SEQUENCE [LARGE SCALE GENOMIC DNA]</scope>
    <source>
        <strain evidence="2 3">Neff</strain>
    </source>
</reference>
<dbReference type="EMBL" id="KB007982">
    <property type="protein sequence ID" value="ELR16788.1"/>
    <property type="molecule type" value="Genomic_DNA"/>
</dbReference>
<keyword evidence="3" id="KW-1185">Reference proteome</keyword>
<gene>
    <name evidence="2" type="ORF">ACA1_382880</name>
</gene>